<sequence>MAKNFLRNYPAQLYLSLAPAGISLYLVSHNIRNYDILNKVMVWRSKEPVPDSLIETLDTEFTTMATQKKKRFRNVNFTVSLIDNLEARTYGSFHLETGVEFQVPVISTIKSVDELKTRYPNLLNLVKELNLKGAVDTSSLSEKDIKHILLTERARQFFIRREITIAESISHLVVPSIIGGCGVFFGYPIFKTAASVIGGYPALFVVGTIALFCTYYIVTTEVRSRIIATDRPTDRRILLEDEAMVQGAVEYLHSRLAFGKLVHQNGNDGSKYFDHEGNCLKQNIKYTERLKQIQQFTADEQKKPSINVRAL</sequence>
<name>A0AC35G1I5_9BILA</name>
<proteinExistence type="predicted"/>
<dbReference type="WBParaSite" id="PS1159_v2.g230.t2">
    <property type="protein sequence ID" value="PS1159_v2.g230.t2"/>
    <property type="gene ID" value="PS1159_v2.g230"/>
</dbReference>
<evidence type="ECO:0000313" key="1">
    <source>
        <dbReference type="Proteomes" id="UP000887580"/>
    </source>
</evidence>
<evidence type="ECO:0000313" key="2">
    <source>
        <dbReference type="WBParaSite" id="PS1159_v2.g230.t2"/>
    </source>
</evidence>
<reference evidence="2" key="1">
    <citation type="submission" date="2022-11" db="UniProtKB">
        <authorList>
            <consortium name="WormBaseParasite"/>
        </authorList>
    </citation>
    <scope>IDENTIFICATION</scope>
</reference>
<protein>
    <submittedName>
        <fullName evidence="2">Uncharacterized protein</fullName>
    </submittedName>
</protein>
<dbReference type="Proteomes" id="UP000887580">
    <property type="component" value="Unplaced"/>
</dbReference>
<accession>A0AC35G1I5</accession>
<organism evidence="1 2">
    <name type="scientific">Panagrolaimus sp. PS1159</name>
    <dbReference type="NCBI Taxonomy" id="55785"/>
    <lineage>
        <taxon>Eukaryota</taxon>
        <taxon>Metazoa</taxon>
        <taxon>Ecdysozoa</taxon>
        <taxon>Nematoda</taxon>
        <taxon>Chromadorea</taxon>
        <taxon>Rhabditida</taxon>
        <taxon>Tylenchina</taxon>
        <taxon>Panagrolaimomorpha</taxon>
        <taxon>Panagrolaimoidea</taxon>
        <taxon>Panagrolaimidae</taxon>
        <taxon>Panagrolaimus</taxon>
    </lineage>
</organism>